<feature type="transmembrane region" description="Helical" evidence="2">
    <location>
        <begin position="209"/>
        <end position="229"/>
    </location>
</feature>
<name>A0A317XAC0_9EURO</name>
<dbReference type="EMBL" id="MSFK01000006">
    <property type="protein sequence ID" value="PWY93470.1"/>
    <property type="molecule type" value="Genomic_DNA"/>
</dbReference>
<keyword evidence="4" id="KW-1185">Reference proteome</keyword>
<sequence length="596" mass="66805">MARTEPIEMECVTQHLTFAGSPMILGNSISDISDSTGNLNSSDSTGNSDSNDSTGNSDRASNRSTSSNRSNNNRLDTQETRLESAMLYQISSMNRFYTRTIVLVFIPPLVAAYFVVIWLVLLRKGADPAVKFASISELWVFYSWFVICTFGIGWSKYGLAGVEVAMLQSRLVDKKTLYMHSGNSWSGPDGWISCLGRLLRGKESQVHRLWYFLSALSLLPFVALPISGLCMELSDGYIFSSSAPWVIGRQWDNFNNRQLDQISSRARSRWETGASAVLPGIGILHTPPHTRREKFNGLRNLPNIFPLDELPSEFFISPQARTPFDGSAWGLRIEYNCSIVRDASEFTIISDRSNIIKQPTSNNITERDVIVNAGSQGNVYVSNSRSGDSTRSHNLFAYIEMGVSNSSNQPPAYDGAELETVNILELALWQMRTQSGYEEETQGFPFDEGIDVPLKGMGQPFIQLPNGTFTNNETFFEAYNTSDALDDFASPDKKILYLAPPIGLRCNRLSTLGFAELAVKASTYHNFTRTQPPDFDIGREEGRTPIFGYTTRDILRYQYLMYFDSINLPPPRTVSNSVYYTRFLQAVSRILIPTRT</sequence>
<reference evidence="3 4" key="1">
    <citation type="submission" date="2016-12" db="EMBL/GenBank/DDBJ databases">
        <title>The genomes of Aspergillus section Nigri reveals drivers in fungal speciation.</title>
        <authorList>
            <consortium name="DOE Joint Genome Institute"/>
            <person name="Vesth T.C."/>
            <person name="Nybo J."/>
            <person name="Theobald S."/>
            <person name="Brandl J."/>
            <person name="Frisvad J.C."/>
            <person name="Nielsen K.F."/>
            <person name="Lyhne E.K."/>
            <person name="Kogle M.E."/>
            <person name="Kuo A."/>
            <person name="Riley R."/>
            <person name="Clum A."/>
            <person name="Nolan M."/>
            <person name="Lipzen A."/>
            <person name="Salamov A."/>
            <person name="Henrissat B."/>
            <person name="Wiebenga A."/>
            <person name="De Vries R.P."/>
            <person name="Grigoriev I.V."/>
            <person name="Mortensen U.H."/>
            <person name="Andersen M.R."/>
            <person name="Baker S.E."/>
        </authorList>
    </citation>
    <scope>NUCLEOTIDE SEQUENCE [LARGE SCALE GENOMIC DNA]</scope>
    <source>
        <strain evidence="3 4">CBS 115572</strain>
    </source>
</reference>
<proteinExistence type="predicted"/>
<evidence type="ECO:0000313" key="3">
    <source>
        <dbReference type="EMBL" id="PWY93470.1"/>
    </source>
</evidence>
<protein>
    <recommendedName>
        <fullName evidence="5">Transmembrane protein</fullName>
    </recommendedName>
</protein>
<evidence type="ECO:0000256" key="2">
    <source>
        <dbReference type="SAM" id="Phobius"/>
    </source>
</evidence>
<keyword evidence="2" id="KW-0812">Transmembrane</keyword>
<dbReference type="AlphaFoldDB" id="A0A317XAC0"/>
<keyword evidence="2" id="KW-0472">Membrane</keyword>
<evidence type="ECO:0000313" key="4">
    <source>
        <dbReference type="Proteomes" id="UP000246702"/>
    </source>
</evidence>
<feature type="transmembrane region" description="Helical" evidence="2">
    <location>
        <begin position="141"/>
        <end position="167"/>
    </location>
</feature>
<evidence type="ECO:0000256" key="1">
    <source>
        <dbReference type="SAM" id="MobiDB-lite"/>
    </source>
</evidence>
<dbReference type="GeneID" id="37109197"/>
<feature type="transmembrane region" description="Helical" evidence="2">
    <location>
        <begin position="96"/>
        <end position="121"/>
    </location>
</feature>
<feature type="region of interest" description="Disordered" evidence="1">
    <location>
        <begin position="35"/>
        <end position="76"/>
    </location>
</feature>
<organism evidence="3 4">
    <name type="scientific">Aspergillus sclerotioniger CBS 115572</name>
    <dbReference type="NCBI Taxonomy" id="1450535"/>
    <lineage>
        <taxon>Eukaryota</taxon>
        <taxon>Fungi</taxon>
        <taxon>Dikarya</taxon>
        <taxon>Ascomycota</taxon>
        <taxon>Pezizomycotina</taxon>
        <taxon>Eurotiomycetes</taxon>
        <taxon>Eurotiomycetidae</taxon>
        <taxon>Eurotiales</taxon>
        <taxon>Aspergillaceae</taxon>
        <taxon>Aspergillus</taxon>
        <taxon>Aspergillus subgen. Circumdati</taxon>
    </lineage>
</organism>
<comment type="caution">
    <text evidence="3">The sequence shown here is derived from an EMBL/GenBank/DDBJ whole genome shotgun (WGS) entry which is preliminary data.</text>
</comment>
<accession>A0A317XAC0</accession>
<dbReference type="Proteomes" id="UP000246702">
    <property type="component" value="Unassembled WGS sequence"/>
</dbReference>
<keyword evidence="2" id="KW-1133">Transmembrane helix</keyword>
<gene>
    <name evidence="3" type="ORF">BO94DRAFT_343724</name>
</gene>
<dbReference type="OrthoDB" id="5287717at2759"/>
<dbReference type="RefSeq" id="XP_025470231.1">
    <property type="nucleotide sequence ID" value="XM_025607054.1"/>
</dbReference>
<feature type="compositionally biased region" description="Low complexity" evidence="1">
    <location>
        <begin position="35"/>
        <end position="74"/>
    </location>
</feature>
<evidence type="ECO:0008006" key="5">
    <source>
        <dbReference type="Google" id="ProtNLM"/>
    </source>
</evidence>